<evidence type="ECO:0000259" key="11">
    <source>
        <dbReference type="Pfam" id="PF00133"/>
    </source>
</evidence>
<dbReference type="Gene3D" id="3.40.50.620">
    <property type="entry name" value="HUPs"/>
    <property type="match status" value="2"/>
</dbReference>
<dbReference type="GO" id="GO:0006438">
    <property type="term" value="P:valyl-tRNA aminoacylation"/>
    <property type="evidence" value="ECO:0007669"/>
    <property type="project" value="UniProtKB-UniRule"/>
</dbReference>
<evidence type="ECO:0000256" key="7">
    <source>
        <dbReference type="ARBA" id="ARBA00023146"/>
    </source>
</evidence>
<feature type="domain" description="Methionyl/Valyl/Leucyl/Isoleucyl-tRNA synthetase anticodon-binding" evidence="12">
    <location>
        <begin position="641"/>
        <end position="744"/>
    </location>
</feature>
<dbReference type="Proteomes" id="UP000185891">
    <property type="component" value="Unassembled WGS sequence"/>
</dbReference>
<dbReference type="SUPFAM" id="SSF52374">
    <property type="entry name" value="Nucleotidylyl transferase"/>
    <property type="match status" value="1"/>
</dbReference>
<dbReference type="InterPro" id="IPR002300">
    <property type="entry name" value="aa-tRNA-synth_Ia"/>
</dbReference>
<dbReference type="Pfam" id="PF08264">
    <property type="entry name" value="Anticodon_1"/>
    <property type="match status" value="1"/>
</dbReference>
<dbReference type="InterPro" id="IPR033705">
    <property type="entry name" value="Anticodon_Ia_Val"/>
</dbReference>
<comment type="similarity">
    <text evidence="10">Belongs to the class-I aminoacyl-tRNA synthetase family.</text>
</comment>
<reference evidence="13 14" key="1">
    <citation type="journal article" date="2016" name="Nat. Commun.">
        <title>Thousands of microbial genomes shed light on interconnected biogeochemical processes in an aquifer system.</title>
        <authorList>
            <person name="Anantharaman K."/>
            <person name="Brown C.T."/>
            <person name="Hug L.A."/>
            <person name="Sharon I."/>
            <person name="Castelle C.J."/>
            <person name="Probst A.J."/>
            <person name="Thomas B.C."/>
            <person name="Singh A."/>
            <person name="Wilkins M.J."/>
            <person name="Karaoz U."/>
            <person name="Brodie E.L."/>
            <person name="Williams K.H."/>
            <person name="Hubbard S.S."/>
            <person name="Banfield J.F."/>
        </authorList>
    </citation>
    <scope>NUCLEOTIDE SEQUENCE [LARGE SCALE GENOMIC DNA]</scope>
</reference>
<dbReference type="GO" id="GO:0002161">
    <property type="term" value="F:aminoacyl-tRNA deacylase activity"/>
    <property type="evidence" value="ECO:0007669"/>
    <property type="project" value="InterPro"/>
</dbReference>
<keyword evidence="3 10" id="KW-0436">Ligase</keyword>
<keyword evidence="6 10" id="KW-0648">Protein biosynthesis</keyword>
<dbReference type="SUPFAM" id="SSF47323">
    <property type="entry name" value="Anticodon-binding domain of a subclass of class I aminoacyl-tRNA synthetases"/>
    <property type="match status" value="1"/>
</dbReference>
<evidence type="ECO:0000313" key="13">
    <source>
        <dbReference type="EMBL" id="OGD69042.1"/>
    </source>
</evidence>
<evidence type="ECO:0000256" key="2">
    <source>
        <dbReference type="ARBA" id="ARBA00022490"/>
    </source>
</evidence>
<dbReference type="EMBL" id="MFAA01000017">
    <property type="protein sequence ID" value="OGD69042.1"/>
    <property type="molecule type" value="Genomic_DNA"/>
</dbReference>
<evidence type="ECO:0000256" key="8">
    <source>
        <dbReference type="ARBA" id="ARBA00047552"/>
    </source>
</evidence>
<dbReference type="InterPro" id="IPR009080">
    <property type="entry name" value="tRNAsynth_Ia_anticodon-bd"/>
</dbReference>
<keyword evidence="7 10" id="KW-0030">Aminoacyl-tRNA synthetase</keyword>
<dbReference type="NCBIfam" id="TIGR00422">
    <property type="entry name" value="valS"/>
    <property type="match status" value="1"/>
</dbReference>
<dbReference type="InterPro" id="IPR014729">
    <property type="entry name" value="Rossmann-like_a/b/a_fold"/>
</dbReference>
<keyword evidence="4 10" id="KW-0547">Nucleotide-binding</keyword>
<organism evidence="13 14">
    <name type="scientific">Candidatus Campbellbacteria bacterium RIFCSPHIGHO2_12_FULL_35_10</name>
    <dbReference type="NCBI Taxonomy" id="1797578"/>
    <lineage>
        <taxon>Bacteria</taxon>
        <taxon>Candidatus Campbelliibacteriota</taxon>
    </lineage>
</organism>
<proteinExistence type="inferred from homology"/>
<sequence>MYFCDIIVSMTTNEKYLKPYEPNEVEKKIYKKWEESGFFNPDNLPGERKEKFSIVLPPPNVTGKLHIGHANMLAIEDTIVRFQRMIGKKTLWLPGTDHAAIATQTKVEKLLAKDKIRKHDLGREKFLGRVNQFALDSQNTIISQTKSMGSSLDWSRLAFTLDDERNLAVKTAFKKMYEDGLIYQGEKVVNWDPKGQTVISDDEIVYEERKAILYTFKYSADFPIAISTTRPETKVGDTAVAVNPDDERYKKYVGQTFEVTDFCGAKLSIKIIADHEVDKEFGTGALGVTPAHSKIDELMATKNNLPMKKVINEYAKMENAGEILNDKKVSEARDIIVEWLKKNDLMIKEEEVDQSVSTAERTGAVIEPLPKLQWFINVNKKFKLPYSNIKGIKTGDEVSLKDLMKTVIESGEINILPDRFNKTYYHWIDNLHDWCISRQIWYGHQIPVYYREQKDSKQTKEIYVGIEKPEGDDWVQDSDTLDTWFSSGIWTFSTLGWPNQTDDLKTYHPTDLLETGHDILFFWVARMILMCTYLTGEIPFKTVYLHGLVRDDQNRKFSKSLGNAIDPLDIIEKYGTDALRMSLLVAVAPGQDARFSEDKTKAYKKFSNKIWNIARFVYSNTENFDYDNFNQNKLTDYEKNTLLKFDDLISEITTEMNEYKLYLTSEKLYHFVWHEMADKILEESKDALADKTTKENKENIQFMLLKLLENALKTLHPFMPFITEEIWADFPKKQKNLLMVEKWPTT</sequence>
<dbReference type="CDD" id="cd07962">
    <property type="entry name" value="Anticodon_Ia_Val"/>
    <property type="match status" value="1"/>
</dbReference>
<gene>
    <name evidence="13" type="ORF">A3E89_01265</name>
</gene>
<evidence type="ECO:0000313" key="14">
    <source>
        <dbReference type="Proteomes" id="UP000185891"/>
    </source>
</evidence>
<dbReference type="InterPro" id="IPR013155">
    <property type="entry name" value="M/V/L/I-tRNA-synth_anticd-bd"/>
</dbReference>
<dbReference type="AlphaFoldDB" id="A0A1F5ENS8"/>
<accession>A0A1F5ENS8</accession>
<evidence type="ECO:0000256" key="3">
    <source>
        <dbReference type="ARBA" id="ARBA00022598"/>
    </source>
</evidence>
<dbReference type="GO" id="GO:0004832">
    <property type="term" value="F:valine-tRNA ligase activity"/>
    <property type="evidence" value="ECO:0007669"/>
    <property type="project" value="UniProtKB-UniRule"/>
</dbReference>
<dbReference type="InterPro" id="IPR009008">
    <property type="entry name" value="Val/Leu/Ile-tRNA-synth_edit"/>
</dbReference>
<dbReference type="PROSITE" id="PS00178">
    <property type="entry name" value="AA_TRNA_LIGASE_I"/>
    <property type="match status" value="1"/>
</dbReference>
<dbReference type="NCBIfam" id="NF004349">
    <property type="entry name" value="PRK05729.1"/>
    <property type="match status" value="1"/>
</dbReference>
<dbReference type="InterPro" id="IPR001412">
    <property type="entry name" value="aa-tRNA-synth_I_CS"/>
</dbReference>
<protein>
    <recommendedName>
        <fullName evidence="1 9">Valine--tRNA ligase</fullName>
        <ecNumber evidence="1 9">6.1.1.9</ecNumber>
    </recommendedName>
</protein>
<dbReference type="GO" id="GO:0005829">
    <property type="term" value="C:cytosol"/>
    <property type="evidence" value="ECO:0007669"/>
    <property type="project" value="TreeGrafter"/>
</dbReference>
<dbReference type="InterPro" id="IPR002303">
    <property type="entry name" value="Valyl-tRNA_ligase"/>
</dbReference>
<name>A0A1F5ENS8_9BACT</name>
<dbReference type="EC" id="6.1.1.9" evidence="1 9"/>
<dbReference type="CDD" id="cd00817">
    <property type="entry name" value="ValRS_core"/>
    <property type="match status" value="1"/>
</dbReference>
<dbReference type="PRINTS" id="PR00986">
    <property type="entry name" value="TRNASYNTHVAL"/>
</dbReference>
<evidence type="ECO:0000256" key="4">
    <source>
        <dbReference type="ARBA" id="ARBA00022741"/>
    </source>
</evidence>
<dbReference type="SUPFAM" id="SSF50677">
    <property type="entry name" value="ValRS/IleRS/LeuRS editing domain"/>
    <property type="match status" value="1"/>
</dbReference>
<evidence type="ECO:0000259" key="12">
    <source>
        <dbReference type="Pfam" id="PF08264"/>
    </source>
</evidence>
<evidence type="ECO:0000256" key="9">
    <source>
        <dbReference type="NCBIfam" id="TIGR00422"/>
    </source>
</evidence>
<evidence type="ECO:0000256" key="5">
    <source>
        <dbReference type="ARBA" id="ARBA00022840"/>
    </source>
</evidence>
<dbReference type="PANTHER" id="PTHR11946:SF93">
    <property type="entry name" value="VALINE--TRNA LIGASE, CHLOROPLASTIC_MITOCHONDRIAL 2"/>
    <property type="match status" value="1"/>
</dbReference>
<evidence type="ECO:0000256" key="10">
    <source>
        <dbReference type="RuleBase" id="RU363035"/>
    </source>
</evidence>
<feature type="domain" description="Aminoacyl-tRNA synthetase class Ia" evidence="11">
    <location>
        <begin position="28"/>
        <end position="595"/>
    </location>
</feature>
<comment type="caution">
    <text evidence="13">The sequence shown here is derived from an EMBL/GenBank/DDBJ whole genome shotgun (WGS) entry which is preliminary data.</text>
</comment>
<dbReference type="FunFam" id="3.40.50.620:FF:000020">
    <property type="entry name" value="Valine--tRNA ligase, mitochondrial"/>
    <property type="match status" value="1"/>
</dbReference>
<dbReference type="GO" id="GO:0005524">
    <property type="term" value="F:ATP binding"/>
    <property type="evidence" value="ECO:0007669"/>
    <property type="project" value="UniProtKB-KW"/>
</dbReference>
<keyword evidence="5 10" id="KW-0067">ATP-binding</keyword>
<keyword evidence="2" id="KW-0963">Cytoplasm</keyword>
<dbReference type="PANTHER" id="PTHR11946">
    <property type="entry name" value="VALYL-TRNA SYNTHETASES"/>
    <property type="match status" value="1"/>
</dbReference>
<dbReference type="Pfam" id="PF00133">
    <property type="entry name" value="tRNA-synt_1"/>
    <property type="match status" value="1"/>
</dbReference>
<evidence type="ECO:0000256" key="6">
    <source>
        <dbReference type="ARBA" id="ARBA00022917"/>
    </source>
</evidence>
<comment type="catalytic activity">
    <reaction evidence="8">
        <text>tRNA(Val) + L-valine + ATP = L-valyl-tRNA(Val) + AMP + diphosphate</text>
        <dbReference type="Rhea" id="RHEA:10704"/>
        <dbReference type="Rhea" id="RHEA-COMP:9672"/>
        <dbReference type="Rhea" id="RHEA-COMP:9708"/>
        <dbReference type="ChEBI" id="CHEBI:30616"/>
        <dbReference type="ChEBI" id="CHEBI:33019"/>
        <dbReference type="ChEBI" id="CHEBI:57762"/>
        <dbReference type="ChEBI" id="CHEBI:78442"/>
        <dbReference type="ChEBI" id="CHEBI:78537"/>
        <dbReference type="ChEBI" id="CHEBI:456215"/>
        <dbReference type="EC" id="6.1.1.9"/>
    </reaction>
</comment>
<evidence type="ECO:0000256" key="1">
    <source>
        <dbReference type="ARBA" id="ARBA00013169"/>
    </source>
</evidence>
<dbReference type="Gene3D" id="1.10.730.10">
    <property type="entry name" value="Isoleucyl-tRNA Synthetase, Domain 1"/>
    <property type="match status" value="1"/>
</dbReference>